<dbReference type="RefSeq" id="WP_256614698.1">
    <property type="nucleotide sequence ID" value="NZ_JANIBK010000028.1"/>
</dbReference>
<evidence type="ECO:0000259" key="3">
    <source>
        <dbReference type="Pfam" id="PF13356"/>
    </source>
</evidence>
<evidence type="ECO:0000313" key="4">
    <source>
        <dbReference type="EMBL" id="MCQ8128316.1"/>
    </source>
</evidence>
<dbReference type="InterPro" id="IPR025166">
    <property type="entry name" value="Integrase_DNA_bind_dom"/>
</dbReference>
<gene>
    <name evidence="4" type="ORF">NP596_07580</name>
</gene>
<evidence type="ECO:0000256" key="2">
    <source>
        <dbReference type="ARBA" id="ARBA00022908"/>
    </source>
</evidence>
<keyword evidence="4" id="KW-0238">DNA-binding</keyword>
<organism evidence="4 5">
    <name type="scientific">Methylomonas rivi</name>
    <dbReference type="NCBI Taxonomy" id="2952226"/>
    <lineage>
        <taxon>Bacteria</taxon>
        <taxon>Pseudomonadati</taxon>
        <taxon>Pseudomonadota</taxon>
        <taxon>Gammaproteobacteria</taxon>
        <taxon>Methylococcales</taxon>
        <taxon>Methylococcaceae</taxon>
        <taxon>Methylomonas</taxon>
    </lineage>
</organism>
<sequence length="126" mass="14405">MAEKLNKDAVYRAAKTKDKDYFINDGGGLFLMVKTNGTKLWHFIFTCEGKRKRLSLGIYPDTTLEVARRKSEEARTQIADGIDPAEVRDQAKQIKQLSKQNQARIKEGLPSIDSFADVTFGFYRKR</sequence>
<dbReference type="PANTHER" id="PTHR30629:SF2">
    <property type="entry name" value="PROPHAGE INTEGRASE INTS-RELATED"/>
    <property type="match status" value="1"/>
</dbReference>
<dbReference type="InterPro" id="IPR050808">
    <property type="entry name" value="Phage_Integrase"/>
</dbReference>
<comment type="similarity">
    <text evidence="1">Belongs to the 'phage' integrase family.</text>
</comment>
<keyword evidence="5" id="KW-1185">Reference proteome</keyword>
<evidence type="ECO:0000313" key="5">
    <source>
        <dbReference type="Proteomes" id="UP001524586"/>
    </source>
</evidence>
<dbReference type="InterPro" id="IPR038488">
    <property type="entry name" value="Integrase_DNA-bd_sf"/>
</dbReference>
<accession>A0ABT1U5E2</accession>
<dbReference type="GO" id="GO:0003677">
    <property type="term" value="F:DNA binding"/>
    <property type="evidence" value="ECO:0007669"/>
    <property type="project" value="UniProtKB-KW"/>
</dbReference>
<dbReference type="EMBL" id="JANIBK010000028">
    <property type="protein sequence ID" value="MCQ8128316.1"/>
    <property type="molecule type" value="Genomic_DNA"/>
</dbReference>
<proteinExistence type="inferred from homology"/>
<reference evidence="4 5" key="1">
    <citation type="submission" date="2022-07" db="EMBL/GenBank/DDBJ databases">
        <title>Methylomonas rivi sp. nov., Methylomonas rosea sp. nov., Methylomonas aureus sp. nov. and Methylomonas subterranea sp. nov., four novel methanotrophs isolated from a freshwater creek and the deep terrestrial subsurface.</title>
        <authorList>
            <person name="Abin C."/>
            <person name="Sankaranarayanan K."/>
            <person name="Garner C."/>
            <person name="Sindelar R."/>
            <person name="Kotary K."/>
            <person name="Garner R."/>
            <person name="Barclay S."/>
            <person name="Lawson P."/>
            <person name="Krumholz L."/>
        </authorList>
    </citation>
    <scope>NUCLEOTIDE SEQUENCE [LARGE SCALE GENOMIC DNA]</scope>
    <source>
        <strain evidence="4 5">WSC-6</strain>
    </source>
</reference>
<dbReference type="Proteomes" id="UP001524586">
    <property type="component" value="Unassembled WGS sequence"/>
</dbReference>
<keyword evidence="2" id="KW-0229">DNA integration</keyword>
<comment type="caution">
    <text evidence="4">The sequence shown here is derived from an EMBL/GenBank/DDBJ whole genome shotgun (WGS) entry which is preliminary data.</text>
</comment>
<dbReference type="Pfam" id="PF13356">
    <property type="entry name" value="Arm-DNA-bind_3"/>
    <property type="match status" value="1"/>
</dbReference>
<dbReference type="PANTHER" id="PTHR30629">
    <property type="entry name" value="PROPHAGE INTEGRASE"/>
    <property type="match status" value="1"/>
</dbReference>
<evidence type="ECO:0000256" key="1">
    <source>
        <dbReference type="ARBA" id="ARBA00008857"/>
    </source>
</evidence>
<feature type="domain" description="Integrase DNA-binding" evidence="3">
    <location>
        <begin position="7"/>
        <end position="90"/>
    </location>
</feature>
<dbReference type="Gene3D" id="3.30.160.390">
    <property type="entry name" value="Integrase, DNA-binding domain"/>
    <property type="match status" value="1"/>
</dbReference>
<name>A0ABT1U5E2_9GAMM</name>
<protein>
    <submittedName>
        <fullName evidence="4">Arm DNA-binding domain-containing protein</fullName>
    </submittedName>
</protein>